<dbReference type="SUPFAM" id="SSF52833">
    <property type="entry name" value="Thioredoxin-like"/>
    <property type="match status" value="2"/>
</dbReference>
<protein>
    <recommendedName>
        <fullName evidence="8">Glutaredoxin-3</fullName>
    </recommendedName>
</protein>
<dbReference type="AlphaFoldDB" id="A0A9N9XT23"/>
<evidence type="ECO:0000256" key="3">
    <source>
        <dbReference type="ARBA" id="ARBA00023014"/>
    </source>
</evidence>
<dbReference type="OrthoDB" id="415696at2759"/>
<dbReference type="CDD" id="cd03028">
    <property type="entry name" value="GRX_PICOT_like"/>
    <property type="match status" value="1"/>
</dbReference>
<evidence type="ECO:0000256" key="1">
    <source>
        <dbReference type="ARBA" id="ARBA00022723"/>
    </source>
</evidence>
<dbReference type="PANTHER" id="PTHR10293">
    <property type="entry name" value="GLUTAREDOXIN FAMILY MEMBER"/>
    <property type="match status" value="1"/>
</dbReference>
<dbReference type="InterPro" id="IPR033658">
    <property type="entry name" value="GRX_PICOT-like"/>
</dbReference>
<dbReference type="EMBL" id="OU900102">
    <property type="protein sequence ID" value="CAG9865058.1"/>
    <property type="molecule type" value="Genomic_DNA"/>
</dbReference>
<evidence type="ECO:0000259" key="5">
    <source>
        <dbReference type="Pfam" id="PF00462"/>
    </source>
</evidence>
<dbReference type="InterPro" id="IPR004480">
    <property type="entry name" value="Monothiol_GRX-rel"/>
</dbReference>
<dbReference type="InterPro" id="IPR002109">
    <property type="entry name" value="Glutaredoxin"/>
</dbReference>
<proteinExistence type="predicted"/>
<organism evidence="6 7">
    <name type="scientific">Phyllotreta striolata</name>
    <name type="common">Striped flea beetle</name>
    <name type="synonym">Crioceris striolata</name>
    <dbReference type="NCBI Taxonomy" id="444603"/>
    <lineage>
        <taxon>Eukaryota</taxon>
        <taxon>Metazoa</taxon>
        <taxon>Ecdysozoa</taxon>
        <taxon>Arthropoda</taxon>
        <taxon>Hexapoda</taxon>
        <taxon>Insecta</taxon>
        <taxon>Pterygota</taxon>
        <taxon>Neoptera</taxon>
        <taxon>Endopterygota</taxon>
        <taxon>Coleoptera</taxon>
        <taxon>Polyphaga</taxon>
        <taxon>Cucujiformia</taxon>
        <taxon>Chrysomeloidea</taxon>
        <taxon>Chrysomelidae</taxon>
        <taxon>Galerucinae</taxon>
        <taxon>Alticini</taxon>
        <taxon>Phyllotreta</taxon>
    </lineage>
</organism>
<dbReference type="GO" id="GO:0006879">
    <property type="term" value="P:intracellular iron ion homeostasis"/>
    <property type="evidence" value="ECO:0007669"/>
    <property type="project" value="TreeGrafter"/>
</dbReference>
<gene>
    <name evidence="6" type="ORF">PHYEVI_LOCUS11304</name>
</gene>
<dbReference type="GO" id="GO:0005829">
    <property type="term" value="C:cytosol"/>
    <property type="evidence" value="ECO:0007669"/>
    <property type="project" value="TreeGrafter"/>
</dbReference>
<keyword evidence="7" id="KW-1185">Reference proteome</keyword>
<dbReference type="GO" id="GO:0046872">
    <property type="term" value="F:metal ion binding"/>
    <property type="evidence" value="ECO:0007669"/>
    <property type="project" value="UniProtKB-KW"/>
</dbReference>
<keyword evidence="2" id="KW-0408">Iron</keyword>
<dbReference type="Pfam" id="PF00462">
    <property type="entry name" value="Glutaredoxin"/>
    <property type="match status" value="1"/>
</dbReference>
<feature type="domain" description="Glutaredoxin" evidence="5">
    <location>
        <begin position="167"/>
        <end position="231"/>
    </location>
</feature>
<sequence length="252" mass="28663">LKSRHFKPLQKFNLILKRCFIKSFIQLKYCEISYSLINMVTELKTETAFEEAIQAAVISAVHFQANWAEQCVQVNQLLEALSAQTNYSSMKFYSCPAEDLPKVSAKYNIEAVPTILLFRSGKRLDVIHGADNEKIVEILGKYNKSSGDEQTLPLEERLKTLINKANVMLFMKGDRKVPRCGFSKQMISILDNVGVPYETFDILSDEEVRQGLKKFSNWPTYPQLYVKGELIGGLDIVKEMIEAGEFESTLNS</sequence>
<feature type="domain" description="Thioredoxin" evidence="4">
    <location>
        <begin position="44"/>
        <end position="138"/>
    </location>
</feature>
<keyword evidence="3" id="KW-0411">Iron-sulfur</keyword>
<dbReference type="Gene3D" id="3.40.30.10">
    <property type="entry name" value="Glutaredoxin"/>
    <property type="match status" value="2"/>
</dbReference>
<dbReference type="InterPro" id="IPR036249">
    <property type="entry name" value="Thioredoxin-like_sf"/>
</dbReference>
<dbReference type="FunFam" id="3.40.30.10:FF:000012">
    <property type="entry name" value="Monothiol glutaredoxin"/>
    <property type="match status" value="1"/>
</dbReference>
<evidence type="ECO:0000313" key="6">
    <source>
        <dbReference type="EMBL" id="CAG9865058.1"/>
    </source>
</evidence>
<keyword evidence="1" id="KW-0479">Metal-binding</keyword>
<feature type="non-terminal residue" evidence="6">
    <location>
        <position position="1"/>
    </location>
</feature>
<dbReference type="NCBIfam" id="TIGR00365">
    <property type="entry name" value="Grx4 family monothiol glutaredoxin"/>
    <property type="match status" value="1"/>
</dbReference>
<dbReference type="InterPro" id="IPR013766">
    <property type="entry name" value="Thioredoxin_domain"/>
</dbReference>
<dbReference type="PANTHER" id="PTHR10293:SF73">
    <property type="entry name" value="GLUTAREDOXIN-3"/>
    <property type="match status" value="1"/>
</dbReference>
<dbReference type="PROSITE" id="PS51354">
    <property type="entry name" value="GLUTAREDOXIN_2"/>
    <property type="match status" value="1"/>
</dbReference>
<dbReference type="Proteomes" id="UP001153712">
    <property type="component" value="Chromosome 9"/>
</dbReference>
<evidence type="ECO:0008006" key="8">
    <source>
        <dbReference type="Google" id="ProtNLM"/>
    </source>
</evidence>
<accession>A0A9N9XT23</accession>
<evidence type="ECO:0000259" key="4">
    <source>
        <dbReference type="Pfam" id="PF00085"/>
    </source>
</evidence>
<reference evidence="6" key="1">
    <citation type="submission" date="2022-01" db="EMBL/GenBank/DDBJ databases">
        <authorList>
            <person name="King R."/>
        </authorList>
    </citation>
    <scope>NUCLEOTIDE SEQUENCE</scope>
</reference>
<dbReference type="GO" id="GO:0051536">
    <property type="term" value="F:iron-sulfur cluster binding"/>
    <property type="evidence" value="ECO:0007669"/>
    <property type="project" value="UniProtKB-KW"/>
</dbReference>
<dbReference type="GO" id="GO:0005634">
    <property type="term" value="C:nucleus"/>
    <property type="evidence" value="ECO:0007669"/>
    <property type="project" value="TreeGrafter"/>
</dbReference>
<evidence type="ECO:0000313" key="7">
    <source>
        <dbReference type="Proteomes" id="UP001153712"/>
    </source>
</evidence>
<evidence type="ECO:0000256" key="2">
    <source>
        <dbReference type="ARBA" id="ARBA00023004"/>
    </source>
</evidence>
<dbReference type="Pfam" id="PF00085">
    <property type="entry name" value="Thioredoxin"/>
    <property type="match status" value="1"/>
</dbReference>
<name>A0A9N9XT23_PHYSR</name>